<dbReference type="Proteomes" id="UP000813463">
    <property type="component" value="Chromosome 3"/>
</dbReference>
<organism evidence="2 3">
    <name type="scientific">Spinacia oleracea</name>
    <name type="common">Spinach</name>
    <dbReference type="NCBI Taxonomy" id="3562"/>
    <lineage>
        <taxon>Eukaryota</taxon>
        <taxon>Viridiplantae</taxon>
        <taxon>Streptophyta</taxon>
        <taxon>Embryophyta</taxon>
        <taxon>Tracheophyta</taxon>
        <taxon>Spermatophyta</taxon>
        <taxon>Magnoliopsida</taxon>
        <taxon>eudicotyledons</taxon>
        <taxon>Gunneridae</taxon>
        <taxon>Pentapetalae</taxon>
        <taxon>Caryophyllales</taxon>
        <taxon>Chenopodiaceae</taxon>
        <taxon>Chenopodioideae</taxon>
        <taxon>Anserineae</taxon>
        <taxon>Spinacia</taxon>
    </lineage>
</organism>
<dbReference type="SUPFAM" id="SSF52833">
    <property type="entry name" value="Thioredoxin-like"/>
    <property type="match status" value="1"/>
</dbReference>
<reference evidence="2" key="1">
    <citation type="journal article" date="2021" name="Nat. Commun.">
        <title>Genomic analyses provide insights into spinach domestication and the genetic basis of agronomic traits.</title>
        <authorList>
            <person name="Cai X."/>
            <person name="Sun X."/>
            <person name="Xu C."/>
            <person name="Sun H."/>
            <person name="Wang X."/>
            <person name="Ge C."/>
            <person name="Zhang Z."/>
            <person name="Wang Q."/>
            <person name="Fei Z."/>
            <person name="Jiao C."/>
            <person name="Wang Q."/>
        </authorList>
    </citation>
    <scope>NUCLEOTIDE SEQUENCE [LARGE SCALE GENOMIC DNA]</scope>
    <source>
        <strain evidence="2">cv. Varoflay</strain>
    </source>
</reference>
<gene>
    <name evidence="3" type="primary">LOC110792414</name>
</gene>
<dbReference type="GeneID" id="110792414"/>
<keyword evidence="2" id="KW-1185">Reference proteome</keyword>
<evidence type="ECO:0000256" key="1">
    <source>
        <dbReference type="SAM" id="MobiDB-lite"/>
    </source>
</evidence>
<feature type="compositionally biased region" description="Polar residues" evidence="1">
    <location>
        <begin position="229"/>
        <end position="249"/>
    </location>
</feature>
<proteinExistence type="predicted"/>
<protein>
    <submittedName>
        <fullName evidence="3">Diacylglycerol O-acyltransferase 3-1</fullName>
    </submittedName>
</protein>
<sequence>MPLGLRIQQSKFRRENPQKTTIKSMEVLNSVVLKPSSSCCYTTHIGKLVATSKSSCFSNSQVCFRKGNRILSSRGFKLRVGNHGFEDKGHMEYYSGVSPFCGEKKGKKGWNGIPVKKRMKLLKGLVKDLSTFSDLGFGLGLDCDNKDNLDFVADDKSRIISEAAETLLTQLKLLRAEEEQMKNCKSEDCESSSSSSESSDSECDDEVIDMKTVKYKVVVGPIESKNEEQPSTTASILQEQSTREQPSQNLESNCCNMILDLTLNKDAGIQILNPDTVTVNQTKVGKKKIEVCMGGKCKKLGAPALMNEFQRVMGNEGVVEGCKCMGKCKTAPNVRLLNGNDYLKASNPLCIGVGLEDVELIVANHFAGEGVSKDQVRVAAWCNY</sequence>
<dbReference type="Gene3D" id="3.40.30.10">
    <property type="entry name" value="Glutaredoxin"/>
    <property type="match status" value="1"/>
</dbReference>
<feature type="region of interest" description="Disordered" evidence="1">
    <location>
        <begin position="224"/>
        <end position="249"/>
    </location>
</feature>
<dbReference type="RefSeq" id="XP_056695843.1">
    <property type="nucleotide sequence ID" value="XM_056839865.1"/>
</dbReference>
<name>A0ABM3RJQ6_SPIOL</name>
<dbReference type="CDD" id="cd02980">
    <property type="entry name" value="TRX_Fd_family"/>
    <property type="match status" value="1"/>
</dbReference>
<evidence type="ECO:0000313" key="2">
    <source>
        <dbReference type="Proteomes" id="UP000813463"/>
    </source>
</evidence>
<evidence type="ECO:0000313" key="3">
    <source>
        <dbReference type="RefSeq" id="XP_056695843.1"/>
    </source>
</evidence>
<reference evidence="3" key="2">
    <citation type="submission" date="2025-08" db="UniProtKB">
        <authorList>
            <consortium name="RefSeq"/>
        </authorList>
    </citation>
    <scope>IDENTIFICATION</scope>
    <source>
        <tissue evidence="3">Leaf</tissue>
    </source>
</reference>
<feature type="region of interest" description="Disordered" evidence="1">
    <location>
        <begin position="184"/>
        <end position="204"/>
    </location>
</feature>
<accession>A0ABM3RJQ6</accession>
<dbReference type="InterPro" id="IPR036249">
    <property type="entry name" value="Thioredoxin-like_sf"/>
</dbReference>